<comment type="caution">
    <text evidence="2">The sequence shown here is derived from an EMBL/GenBank/DDBJ whole genome shotgun (WGS) entry which is preliminary data.</text>
</comment>
<keyword evidence="3" id="KW-1185">Reference proteome</keyword>
<dbReference type="SUPFAM" id="SSF160631">
    <property type="entry name" value="SMI1/KNR4-like"/>
    <property type="match status" value="1"/>
</dbReference>
<evidence type="ECO:0000313" key="2">
    <source>
        <dbReference type="EMBL" id="MFL1733099.1"/>
    </source>
</evidence>
<dbReference type="InterPro" id="IPR037883">
    <property type="entry name" value="Knr4/Smi1-like_sf"/>
</dbReference>
<feature type="domain" description="Knr4/Smi1-like" evidence="1">
    <location>
        <begin position="18"/>
        <end position="135"/>
    </location>
</feature>
<dbReference type="InterPro" id="IPR018958">
    <property type="entry name" value="Knr4/Smi1-like_dom"/>
</dbReference>
<dbReference type="Gene3D" id="3.40.1580.10">
    <property type="entry name" value="SMI1/KNR4-like"/>
    <property type="match status" value="1"/>
</dbReference>
<protein>
    <submittedName>
        <fullName evidence="2">SMI1/KNR4 family protein</fullName>
    </submittedName>
</protein>
<accession>A0ABW8U7M5</accession>
<name>A0ABW8U7M5_9GAMM</name>
<dbReference type="SMART" id="SM00860">
    <property type="entry name" value="SMI1_KNR4"/>
    <property type="match status" value="1"/>
</dbReference>
<proteinExistence type="predicted"/>
<evidence type="ECO:0000259" key="1">
    <source>
        <dbReference type="SMART" id="SM00860"/>
    </source>
</evidence>
<evidence type="ECO:0000313" key="3">
    <source>
        <dbReference type="Proteomes" id="UP001624684"/>
    </source>
</evidence>
<dbReference type="Proteomes" id="UP001624684">
    <property type="component" value="Unassembled WGS sequence"/>
</dbReference>
<gene>
    <name evidence="2" type="ORF">ACJHVH_08930</name>
</gene>
<dbReference type="Pfam" id="PF14568">
    <property type="entry name" value="SUKH_6"/>
    <property type="match status" value="1"/>
</dbReference>
<reference evidence="2 3" key="1">
    <citation type="submission" date="2024-11" db="EMBL/GenBank/DDBJ databases">
        <title>First Report of Moraxella oculi in Brazil in an Infectious Bovine Keratoconjunctivitis Outbreak.</title>
        <authorList>
            <person name="Carvalho C.V."/>
            <person name="Domingues R."/>
            <person name="Coutinho C."/>
            <person name="Honorio N.T.B.S."/>
            <person name="Faza D.R.L.R."/>
            <person name="Carvalho W.A."/>
            <person name="Machado A.B.F."/>
            <person name="Martins M.F."/>
            <person name="Gaspar E.B."/>
        </authorList>
    </citation>
    <scope>NUCLEOTIDE SEQUENCE [LARGE SCALE GENOMIC DNA]</scope>
    <source>
        <strain evidence="2 3">2117LE</strain>
    </source>
</reference>
<sequence length="166" mass="19530">MKSFFDSTMFHKPNPFGSCDIYQIESFERKFAIKIPEDYKEYLLNFNGAEPINNICPLNDNDGETSIHHMYGLHNIEYCSIDVKNRELFFADDSFGNHFFIDLNQTKQYGCIYFVDHETDKITLINQSFDKFIASLIGEDDYMKNLKQEHPDIYARIQELKANPQI</sequence>
<dbReference type="RefSeq" id="WP_407069589.1">
    <property type="nucleotide sequence ID" value="NZ_JBJJXE010000024.1"/>
</dbReference>
<organism evidence="2 3">
    <name type="scientific">Moraxella oculi</name>
    <dbReference type="NCBI Taxonomy" id="2940516"/>
    <lineage>
        <taxon>Bacteria</taxon>
        <taxon>Pseudomonadati</taxon>
        <taxon>Pseudomonadota</taxon>
        <taxon>Gammaproteobacteria</taxon>
        <taxon>Moraxellales</taxon>
        <taxon>Moraxellaceae</taxon>
        <taxon>Moraxella</taxon>
    </lineage>
</organism>
<dbReference type="EMBL" id="JBJJXE010000024">
    <property type="protein sequence ID" value="MFL1733099.1"/>
    <property type="molecule type" value="Genomic_DNA"/>
</dbReference>